<dbReference type="Proteomes" id="UP000193675">
    <property type="component" value="Unassembled WGS sequence"/>
</dbReference>
<organism evidence="1 2">
    <name type="scientific">Pseudomonas putida</name>
    <name type="common">Arthrobacter siderocapsulatus</name>
    <dbReference type="NCBI Taxonomy" id="303"/>
    <lineage>
        <taxon>Bacteria</taxon>
        <taxon>Pseudomonadati</taxon>
        <taxon>Pseudomonadota</taxon>
        <taxon>Gammaproteobacteria</taxon>
        <taxon>Pseudomonadales</taxon>
        <taxon>Pseudomonadaceae</taxon>
        <taxon>Pseudomonas</taxon>
    </lineage>
</organism>
<name>A0A1X0ZMW9_PSEPU</name>
<gene>
    <name evidence="1" type="ORF">B7H17_25175</name>
</gene>
<accession>A0A1X0ZMW9</accession>
<reference evidence="1 2" key="1">
    <citation type="submission" date="2017-04" db="EMBL/GenBank/DDBJ databases">
        <title>Presence of VIM-2 positive Pseudomonas species in chickens and their surrounding environment.</title>
        <authorList>
            <person name="Zhang R."/>
        </authorList>
    </citation>
    <scope>NUCLEOTIDE SEQUENCE [LARGE SCALE GENOMIC DNA]</scope>
    <source>
        <strain evidence="1 2">DZ-C18</strain>
    </source>
</reference>
<proteinExistence type="predicted"/>
<dbReference type="EMBL" id="NBWC01000049">
    <property type="protein sequence ID" value="ORL58820.1"/>
    <property type="molecule type" value="Genomic_DNA"/>
</dbReference>
<sequence length="93" mass="10345">MIDVIEITTRYRVMTTSATANLLNTQTEVTDADQSSLMSATQKQAIAELRDRGFAVVVFSPEELGCVSRDRLESRLVADGNEHIEDITELENN</sequence>
<evidence type="ECO:0000313" key="1">
    <source>
        <dbReference type="EMBL" id="ORL58820.1"/>
    </source>
</evidence>
<protein>
    <submittedName>
        <fullName evidence="1">Uncharacterized protein</fullName>
    </submittedName>
</protein>
<evidence type="ECO:0000313" key="2">
    <source>
        <dbReference type="Proteomes" id="UP000193675"/>
    </source>
</evidence>
<dbReference type="AlphaFoldDB" id="A0A1X0ZMW9"/>
<comment type="caution">
    <text evidence="1">The sequence shown here is derived from an EMBL/GenBank/DDBJ whole genome shotgun (WGS) entry which is preliminary data.</text>
</comment>